<evidence type="ECO:0000256" key="1">
    <source>
        <dbReference type="ARBA" id="ARBA00004123"/>
    </source>
</evidence>
<dbReference type="PROSITE" id="PS00598">
    <property type="entry name" value="CHROMO_1"/>
    <property type="match status" value="1"/>
</dbReference>
<dbReference type="OrthoDB" id="433924at2759"/>
<name>A0A0N4UZJ3_ENTVE</name>
<evidence type="ECO:0000259" key="4">
    <source>
        <dbReference type="PROSITE" id="PS50013"/>
    </source>
</evidence>
<organism evidence="7">
    <name type="scientific">Enterobius vermicularis</name>
    <name type="common">Human pinworm</name>
    <dbReference type="NCBI Taxonomy" id="51028"/>
    <lineage>
        <taxon>Eukaryota</taxon>
        <taxon>Metazoa</taxon>
        <taxon>Ecdysozoa</taxon>
        <taxon>Nematoda</taxon>
        <taxon>Chromadorea</taxon>
        <taxon>Rhabditida</taxon>
        <taxon>Spirurina</taxon>
        <taxon>Oxyuridomorpha</taxon>
        <taxon>Oxyuroidea</taxon>
        <taxon>Oxyuridae</taxon>
        <taxon>Enterobius</taxon>
    </lineage>
</organism>
<dbReference type="Gene3D" id="2.40.50.40">
    <property type="match status" value="2"/>
</dbReference>
<dbReference type="InterPro" id="IPR000953">
    <property type="entry name" value="Chromo/chromo_shadow_dom"/>
</dbReference>
<dbReference type="InterPro" id="IPR023780">
    <property type="entry name" value="Chromo_domain"/>
</dbReference>
<feature type="domain" description="Chromo" evidence="4">
    <location>
        <begin position="139"/>
        <end position="200"/>
    </location>
</feature>
<gene>
    <name evidence="5" type="ORF">EVEC_LOCUS2757</name>
</gene>
<comment type="subcellular location">
    <subcellularLocation>
        <location evidence="1">Nucleus</location>
    </subcellularLocation>
</comment>
<feature type="region of interest" description="Disordered" evidence="3">
    <location>
        <begin position="196"/>
        <end position="253"/>
    </location>
</feature>
<dbReference type="AlphaFoldDB" id="A0A0N4UZJ3"/>
<sequence length="312" mass="34908">MSKSGSEFFDNEGRFSPHSDDSRYNLEPHEVVLETPPYVSENDLHCPSEKAIIPGDSSLLAASTHNDELEEGEYKVTAEMGYFVSEQRTGSSEVGESPAENSAFVAAEESTCDREGKVQKQEEPSSESDFDDDREPDEYVVEKILKKRILKKSGRVEYLVKWKGYEIEESTWEPEENCVSAKGAIADFEAEEARKKDLKGLQKTKKRKDRKRSNLKLSSSSGSSPNTMSTTERMSSSPETESAQERINDEGNGDIETVIGVKRGSDGILNAVVKYKNGTYTLLPTKDLVKMNPQVLVDFYESLIIFRPTNSE</sequence>
<dbReference type="STRING" id="51028.A0A0N4UZJ3"/>
<dbReference type="SMART" id="SM00298">
    <property type="entry name" value="CHROMO"/>
    <property type="match status" value="1"/>
</dbReference>
<feature type="region of interest" description="Disordered" evidence="3">
    <location>
        <begin position="1"/>
        <end position="26"/>
    </location>
</feature>
<feature type="compositionally biased region" description="Acidic residues" evidence="3">
    <location>
        <begin position="124"/>
        <end position="137"/>
    </location>
</feature>
<dbReference type="InterPro" id="IPR017984">
    <property type="entry name" value="Chromo_dom_subgr"/>
</dbReference>
<dbReference type="InterPro" id="IPR016197">
    <property type="entry name" value="Chromo-like_dom_sf"/>
</dbReference>
<dbReference type="GO" id="GO:0005634">
    <property type="term" value="C:nucleus"/>
    <property type="evidence" value="ECO:0007669"/>
    <property type="project" value="UniProtKB-SubCell"/>
</dbReference>
<dbReference type="Proteomes" id="UP000274131">
    <property type="component" value="Unassembled WGS sequence"/>
</dbReference>
<dbReference type="Pfam" id="PF00385">
    <property type="entry name" value="Chromo"/>
    <property type="match status" value="1"/>
</dbReference>
<dbReference type="SUPFAM" id="SSF54160">
    <property type="entry name" value="Chromo domain-like"/>
    <property type="match status" value="2"/>
</dbReference>
<evidence type="ECO:0000313" key="6">
    <source>
        <dbReference type="Proteomes" id="UP000274131"/>
    </source>
</evidence>
<feature type="compositionally biased region" description="Polar residues" evidence="3">
    <location>
        <begin position="225"/>
        <end position="241"/>
    </location>
</feature>
<protein>
    <submittedName>
        <fullName evidence="7">Chromo domain-containing protein</fullName>
    </submittedName>
</protein>
<evidence type="ECO:0000256" key="2">
    <source>
        <dbReference type="ARBA" id="ARBA00023242"/>
    </source>
</evidence>
<dbReference type="PRINTS" id="PR00504">
    <property type="entry name" value="CHROMODOMAIN"/>
</dbReference>
<evidence type="ECO:0000256" key="3">
    <source>
        <dbReference type="SAM" id="MobiDB-lite"/>
    </source>
</evidence>
<feature type="compositionally biased region" description="Low complexity" evidence="3">
    <location>
        <begin position="215"/>
        <end position="224"/>
    </location>
</feature>
<accession>A0A0N4UZJ3</accession>
<feature type="compositionally biased region" description="Basic and acidic residues" evidence="3">
    <location>
        <begin position="111"/>
        <end position="123"/>
    </location>
</feature>
<dbReference type="PROSITE" id="PS50013">
    <property type="entry name" value="CHROMO_2"/>
    <property type="match status" value="1"/>
</dbReference>
<dbReference type="WBParaSite" id="EVEC_0000304901-mRNA-1">
    <property type="protein sequence ID" value="EVEC_0000304901-mRNA-1"/>
    <property type="gene ID" value="EVEC_0000304901"/>
</dbReference>
<dbReference type="EMBL" id="UXUI01007445">
    <property type="protein sequence ID" value="VDD87614.1"/>
    <property type="molecule type" value="Genomic_DNA"/>
</dbReference>
<reference evidence="5 6" key="2">
    <citation type="submission" date="2018-10" db="EMBL/GenBank/DDBJ databases">
        <authorList>
            <consortium name="Pathogen Informatics"/>
        </authorList>
    </citation>
    <scope>NUCLEOTIDE SEQUENCE [LARGE SCALE GENOMIC DNA]</scope>
</reference>
<feature type="compositionally biased region" description="Basic residues" evidence="3">
    <location>
        <begin position="202"/>
        <end position="214"/>
    </location>
</feature>
<proteinExistence type="predicted"/>
<dbReference type="PANTHER" id="PTHR22812">
    <property type="entry name" value="CHROMOBOX PROTEIN"/>
    <property type="match status" value="1"/>
</dbReference>
<reference evidence="7" key="1">
    <citation type="submission" date="2017-02" db="UniProtKB">
        <authorList>
            <consortium name="WormBaseParasite"/>
        </authorList>
    </citation>
    <scope>IDENTIFICATION</scope>
</reference>
<dbReference type="CDD" id="cd00024">
    <property type="entry name" value="CD_CSD"/>
    <property type="match status" value="1"/>
</dbReference>
<feature type="region of interest" description="Disordered" evidence="3">
    <location>
        <begin position="87"/>
        <end position="137"/>
    </location>
</feature>
<keyword evidence="2" id="KW-0539">Nucleus</keyword>
<evidence type="ECO:0000313" key="5">
    <source>
        <dbReference type="EMBL" id="VDD87614.1"/>
    </source>
</evidence>
<dbReference type="InterPro" id="IPR051219">
    <property type="entry name" value="Heterochromatin_chromo-domain"/>
</dbReference>
<feature type="compositionally biased region" description="Basic and acidic residues" evidence="3">
    <location>
        <begin position="11"/>
        <end position="26"/>
    </location>
</feature>
<dbReference type="InterPro" id="IPR023779">
    <property type="entry name" value="Chromodomain_CS"/>
</dbReference>
<keyword evidence="6" id="KW-1185">Reference proteome</keyword>
<dbReference type="CDD" id="cd00034">
    <property type="entry name" value="CSD"/>
    <property type="match status" value="1"/>
</dbReference>
<evidence type="ECO:0000313" key="7">
    <source>
        <dbReference type="WBParaSite" id="EVEC_0000304901-mRNA-1"/>
    </source>
</evidence>